<accession>A0ABW0K8Y1</accession>
<evidence type="ECO:0000259" key="1">
    <source>
        <dbReference type="Pfam" id="PF07978"/>
    </source>
</evidence>
<feature type="domain" description="NIPSNAP" evidence="1">
    <location>
        <begin position="4"/>
        <end position="104"/>
    </location>
</feature>
<keyword evidence="3" id="KW-1185">Reference proteome</keyword>
<sequence length="107" mass="12276">MIHEWREYTIAPGKSADLHKRFEEVTEPLFKKHGIKALGYWNVVVGENPKLVYLCEFEDLSHRERAWASFFSDPEWIAGRAASEKNGPLTLKVVNSILSPTKYSAIQ</sequence>
<proteinExistence type="predicted"/>
<dbReference type="Pfam" id="PF07978">
    <property type="entry name" value="NIPSNAP"/>
    <property type="match status" value="1"/>
</dbReference>
<evidence type="ECO:0000313" key="3">
    <source>
        <dbReference type="Proteomes" id="UP001596044"/>
    </source>
</evidence>
<dbReference type="SUPFAM" id="SSF54909">
    <property type="entry name" value="Dimeric alpha+beta barrel"/>
    <property type="match status" value="1"/>
</dbReference>
<dbReference type="InterPro" id="IPR012577">
    <property type="entry name" value="NIPSNAP"/>
</dbReference>
<dbReference type="Proteomes" id="UP001596044">
    <property type="component" value="Unassembled WGS sequence"/>
</dbReference>
<name>A0ABW0K8Y1_9BACL</name>
<comment type="caution">
    <text evidence="2">The sequence shown here is derived from an EMBL/GenBank/DDBJ whole genome shotgun (WGS) entry which is preliminary data.</text>
</comment>
<dbReference type="RefSeq" id="WP_270885028.1">
    <property type="nucleotide sequence ID" value="NZ_JAQFVF010000083.1"/>
</dbReference>
<reference evidence="3" key="1">
    <citation type="journal article" date="2019" name="Int. J. Syst. Evol. Microbiol.">
        <title>The Global Catalogue of Microorganisms (GCM) 10K type strain sequencing project: providing services to taxonomists for standard genome sequencing and annotation.</title>
        <authorList>
            <consortium name="The Broad Institute Genomics Platform"/>
            <consortium name="The Broad Institute Genome Sequencing Center for Infectious Disease"/>
            <person name="Wu L."/>
            <person name="Ma J."/>
        </authorList>
    </citation>
    <scope>NUCLEOTIDE SEQUENCE [LARGE SCALE GENOMIC DNA]</scope>
    <source>
        <strain evidence="3">KACC 11904</strain>
    </source>
</reference>
<dbReference type="EMBL" id="JBHSMJ010000022">
    <property type="protein sequence ID" value="MFC5449818.1"/>
    <property type="molecule type" value="Genomic_DNA"/>
</dbReference>
<organism evidence="2 3">
    <name type="scientific">Paenibacillus aestuarii</name>
    <dbReference type="NCBI Taxonomy" id="516965"/>
    <lineage>
        <taxon>Bacteria</taxon>
        <taxon>Bacillati</taxon>
        <taxon>Bacillota</taxon>
        <taxon>Bacilli</taxon>
        <taxon>Bacillales</taxon>
        <taxon>Paenibacillaceae</taxon>
        <taxon>Paenibacillus</taxon>
    </lineage>
</organism>
<evidence type="ECO:0000313" key="2">
    <source>
        <dbReference type="EMBL" id="MFC5449818.1"/>
    </source>
</evidence>
<dbReference type="Gene3D" id="3.30.70.100">
    <property type="match status" value="1"/>
</dbReference>
<gene>
    <name evidence="2" type="ORF">ACFPOG_16305</name>
</gene>
<dbReference type="InterPro" id="IPR011008">
    <property type="entry name" value="Dimeric_a/b-barrel"/>
</dbReference>
<protein>
    <submittedName>
        <fullName evidence="2">NIPSNAP family protein</fullName>
    </submittedName>
</protein>